<protein>
    <submittedName>
        <fullName evidence="1">Uncharacterized protein</fullName>
    </submittedName>
</protein>
<reference evidence="2" key="1">
    <citation type="journal article" date="2023" name="Nat. Plants">
        <title>Single-cell RNA sequencing provides a high-resolution roadmap for understanding the multicellular compartmentation of specialized metabolism.</title>
        <authorList>
            <person name="Sun S."/>
            <person name="Shen X."/>
            <person name="Li Y."/>
            <person name="Li Y."/>
            <person name="Wang S."/>
            <person name="Li R."/>
            <person name="Zhang H."/>
            <person name="Shen G."/>
            <person name="Guo B."/>
            <person name="Wei J."/>
            <person name="Xu J."/>
            <person name="St-Pierre B."/>
            <person name="Chen S."/>
            <person name="Sun C."/>
        </authorList>
    </citation>
    <scope>NUCLEOTIDE SEQUENCE [LARGE SCALE GENOMIC DNA]</scope>
</reference>
<accession>A0ACB9ZXD1</accession>
<comment type="caution">
    <text evidence="1">The sequence shown here is derived from an EMBL/GenBank/DDBJ whole genome shotgun (WGS) entry which is preliminary data.</text>
</comment>
<gene>
    <name evidence="1" type="ORF">M9H77_30480</name>
</gene>
<organism evidence="1 2">
    <name type="scientific">Catharanthus roseus</name>
    <name type="common">Madagascar periwinkle</name>
    <name type="synonym">Vinca rosea</name>
    <dbReference type="NCBI Taxonomy" id="4058"/>
    <lineage>
        <taxon>Eukaryota</taxon>
        <taxon>Viridiplantae</taxon>
        <taxon>Streptophyta</taxon>
        <taxon>Embryophyta</taxon>
        <taxon>Tracheophyta</taxon>
        <taxon>Spermatophyta</taxon>
        <taxon>Magnoliopsida</taxon>
        <taxon>eudicotyledons</taxon>
        <taxon>Gunneridae</taxon>
        <taxon>Pentapetalae</taxon>
        <taxon>asterids</taxon>
        <taxon>lamiids</taxon>
        <taxon>Gentianales</taxon>
        <taxon>Apocynaceae</taxon>
        <taxon>Rauvolfioideae</taxon>
        <taxon>Vinceae</taxon>
        <taxon>Catharanthinae</taxon>
        <taxon>Catharanthus</taxon>
    </lineage>
</organism>
<proteinExistence type="predicted"/>
<sequence>MGFEKNDEGLLTRGGQQGSDDDEEDNGDEEEGNEPESIDKEDTNEEDIQREIRSKKRQERTEEGQSSVDTVQILDRIAAMQAQLNERLDDLNDKIINIQNRKFKYC</sequence>
<evidence type="ECO:0000313" key="2">
    <source>
        <dbReference type="Proteomes" id="UP001060085"/>
    </source>
</evidence>
<keyword evidence="2" id="KW-1185">Reference proteome</keyword>
<dbReference type="EMBL" id="CM044707">
    <property type="protein sequence ID" value="KAI5653293.1"/>
    <property type="molecule type" value="Genomic_DNA"/>
</dbReference>
<evidence type="ECO:0000313" key="1">
    <source>
        <dbReference type="EMBL" id="KAI5653293.1"/>
    </source>
</evidence>
<dbReference type="Proteomes" id="UP001060085">
    <property type="component" value="Linkage Group LG07"/>
</dbReference>
<name>A0ACB9ZXD1_CATRO</name>